<dbReference type="CDD" id="cd04301">
    <property type="entry name" value="NAT_SF"/>
    <property type="match status" value="1"/>
</dbReference>
<dbReference type="SUPFAM" id="SSF55729">
    <property type="entry name" value="Acyl-CoA N-acyltransferases (Nat)"/>
    <property type="match status" value="1"/>
</dbReference>
<dbReference type="EMBL" id="DVFK01000096">
    <property type="protein sequence ID" value="HIQ68242.1"/>
    <property type="molecule type" value="Genomic_DNA"/>
</dbReference>
<gene>
    <name evidence="2" type="ORF">IAB74_07025</name>
</gene>
<evidence type="ECO:0000259" key="1">
    <source>
        <dbReference type="PROSITE" id="PS51186"/>
    </source>
</evidence>
<dbReference type="PROSITE" id="PS51186">
    <property type="entry name" value="GNAT"/>
    <property type="match status" value="1"/>
</dbReference>
<proteinExistence type="predicted"/>
<evidence type="ECO:0000313" key="2">
    <source>
        <dbReference type="EMBL" id="HIQ68242.1"/>
    </source>
</evidence>
<reference evidence="2" key="2">
    <citation type="journal article" date="2021" name="PeerJ">
        <title>Extensive microbial diversity within the chicken gut microbiome revealed by metagenomics and culture.</title>
        <authorList>
            <person name="Gilroy R."/>
            <person name="Ravi A."/>
            <person name="Getino M."/>
            <person name="Pursley I."/>
            <person name="Horton D.L."/>
            <person name="Alikhan N.F."/>
            <person name="Baker D."/>
            <person name="Gharbi K."/>
            <person name="Hall N."/>
            <person name="Watson M."/>
            <person name="Adriaenssens E.M."/>
            <person name="Foster-Nyarko E."/>
            <person name="Jarju S."/>
            <person name="Secka A."/>
            <person name="Antonio M."/>
            <person name="Oren A."/>
            <person name="Chaudhuri R.R."/>
            <person name="La Ragione R."/>
            <person name="Hildebrand F."/>
            <person name="Pallen M.J."/>
        </authorList>
    </citation>
    <scope>NUCLEOTIDE SEQUENCE</scope>
    <source>
        <strain evidence="2">13361</strain>
    </source>
</reference>
<reference evidence="2" key="1">
    <citation type="submission" date="2020-10" db="EMBL/GenBank/DDBJ databases">
        <authorList>
            <person name="Gilroy R."/>
        </authorList>
    </citation>
    <scope>NUCLEOTIDE SEQUENCE</scope>
    <source>
        <strain evidence="2">13361</strain>
    </source>
</reference>
<organism evidence="2 3">
    <name type="scientific">Candidatus Faecousia excrementigallinarum</name>
    <dbReference type="NCBI Taxonomy" id="2840806"/>
    <lineage>
        <taxon>Bacteria</taxon>
        <taxon>Bacillati</taxon>
        <taxon>Bacillota</taxon>
        <taxon>Clostridia</taxon>
        <taxon>Eubacteriales</taxon>
        <taxon>Oscillospiraceae</taxon>
        <taxon>Faecousia</taxon>
    </lineage>
</organism>
<accession>A0A9D1CMF1</accession>
<evidence type="ECO:0000313" key="3">
    <source>
        <dbReference type="Proteomes" id="UP000886796"/>
    </source>
</evidence>
<dbReference type="InterPro" id="IPR000182">
    <property type="entry name" value="GNAT_dom"/>
</dbReference>
<protein>
    <submittedName>
        <fullName evidence="2">GNAT family N-acetyltransferase</fullName>
    </submittedName>
</protein>
<feature type="domain" description="N-acetyltransferase" evidence="1">
    <location>
        <begin position="3"/>
        <end position="164"/>
    </location>
</feature>
<dbReference type="Gene3D" id="3.40.630.30">
    <property type="match status" value="1"/>
</dbReference>
<dbReference type="GO" id="GO:0016747">
    <property type="term" value="F:acyltransferase activity, transferring groups other than amino-acyl groups"/>
    <property type="evidence" value="ECO:0007669"/>
    <property type="project" value="InterPro"/>
</dbReference>
<dbReference type="Pfam" id="PF00583">
    <property type="entry name" value="Acetyltransf_1"/>
    <property type="match status" value="1"/>
</dbReference>
<dbReference type="InterPro" id="IPR016181">
    <property type="entry name" value="Acyl_CoA_acyltransferase"/>
</dbReference>
<name>A0A9D1CMF1_9FIRM</name>
<sequence>MLEVFDSLKNLNFQMLMDVYAQSNRENAEIYFPQLSEPQGVAMVEQQFYTFLQEVFFKTRDSRYCVWLADGKYVSALRLEPYRDGLLLEALETAPEQRHKGYGRRLMQAALGQIQGKPVYSHVEKRNAASLALHMGCGFEKIQDCAVYIDGSVSQNAVTLKRMG</sequence>
<dbReference type="Proteomes" id="UP000886796">
    <property type="component" value="Unassembled WGS sequence"/>
</dbReference>
<dbReference type="AlphaFoldDB" id="A0A9D1CMF1"/>
<comment type="caution">
    <text evidence="2">The sequence shown here is derived from an EMBL/GenBank/DDBJ whole genome shotgun (WGS) entry which is preliminary data.</text>
</comment>